<dbReference type="RefSeq" id="WP_052670559.1">
    <property type="nucleotide sequence ID" value="NZ_JRHC01000001.1"/>
</dbReference>
<organism evidence="4 5">
    <name type="scientific">Draconibacterium sediminis</name>
    <dbReference type="NCBI Taxonomy" id="1544798"/>
    <lineage>
        <taxon>Bacteria</taxon>
        <taxon>Pseudomonadati</taxon>
        <taxon>Bacteroidota</taxon>
        <taxon>Bacteroidia</taxon>
        <taxon>Marinilabiliales</taxon>
        <taxon>Prolixibacteraceae</taxon>
        <taxon>Draconibacterium</taxon>
    </lineage>
</organism>
<dbReference type="InterPro" id="IPR021255">
    <property type="entry name" value="DUF2807"/>
</dbReference>
<feature type="signal peptide" evidence="2">
    <location>
        <begin position="1"/>
        <end position="23"/>
    </location>
</feature>
<dbReference type="STRING" id="1544798.LH29_02835"/>
<reference evidence="4 5" key="1">
    <citation type="submission" date="2014-09" db="EMBL/GenBank/DDBJ databases">
        <title>Draft Genome Sequence of Draconibacterium sp. JN14CK-3.</title>
        <authorList>
            <person name="Dong C."/>
            <person name="Lai Q."/>
            <person name="Shao Z."/>
        </authorList>
    </citation>
    <scope>NUCLEOTIDE SEQUENCE [LARGE SCALE GENOMIC DNA]</scope>
    <source>
        <strain evidence="4 5">JN14CK-3</strain>
    </source>
</reference>
<feature type="compositionally biased region" description="Basic and acidic residues" evidence="1">
    <location>
        <begin position="217"/>
        <end position="227"/>
    </location>
</feature>
<feature type="domain" description="Putative auto-transporter adhesin head GIN" evidence="3">
    <location>
        <begin position="37"/>
        <end position="221"/>
    </location>
</feature>
<feature type="chain" id="PRO_5002330792" description="Putative auto-transporter adhesin head GIN domain-containing protein" evidence="2">
    <location>
        <begin position="24"/>
        <end position="237"/>
    </location>
</feature>
<evidence type="ECO:0000313" key="5">
    <source>
        <dbReference type="Proteomes" id="UP000032544"/>
    </source>
</evidence>
<accession>A0A0D8JBT2</accession>
<dbReference type="Proteomes" id="UP000032544">
    <property type="component" value="Unassembled WGS sequence"/>
</dbReference>
<protein>
    <recommendedName>
        <fullName evidence="3">Putative auto-transporter adhesin head GIN domain-containing protein</fullName>
    </recommendedName>
</protein>
<keyword evidence="2" id="KW-0732">Signal</keyword>
<dbReference type="Pfam" id="PF10988">
    <property type="entry name" value="DUF2807"/>
    <property type="match status" value="1"/>
</dbReference>
<evidence type="ECO:0000313" key="4">
    <source>
        <dbReference type="EMBL" id="KJF44445.1"/>
    </source>
</evidence>
<dbReference type="EMBL" id="JRHC01000001">
    <property type="protein sequence ID" value="KJF44445.1"/>
    <property type="molecule type" value="Genomic_DNA"/>
</dbReference>
<evidence type="ECO:0000256" key="1">
    <source>
        <dbReference type="SAM" id="MobiDB-lite"/>
    </source>
</evidence>
<gene>
    <name evidence="4" type="ORF">LH29_02835</name>
</gene>
<sequence>MKTFTKILFLFMIAVTSYGTVLAGNSDETQKRQISGFNAIKVSTGIDLYLTMGNTEEVKVVADDDIIDDLITEVEGGTLKIYMKRNNWFNWGSGNETRKVYVTVKELKELSASSGSDVESTNTLEGESLEVNCSSGSDLKIEVFYKNLSVDTSSGSDAKLSGKVKTLRVGASSGSDIKAGDLESVICYANASSGSDITVSVSSELYANASSGSDINYHGKPEVRDIDESSGGDVSQR</sequence>
<comment type="caution">
    <text evidence="4">The sequence shown here is derived from an EMBL/GenBank/DDBJ whole genome shotgun (WGS) entry which is preliminary data.</text>
</comment>
<proteinExistence type="predicted"/>
<dbReference type="OrthoDB" id="942536at2"/>
<dbReference type="PATRIC" id="fig|1544798.3.peg.587"/>
<name>A0A0D8JBT2_9BACT</name>
<feature type="region of interest" description="Disordered" evidence="1">
    <location>
        <begin position="211"/>
        <end position="237"/>
    </location>
</feature>
<evidence type="ECO:0000259" key="3">
    <source>
        <dbReference type="Pfam" id="PF10988"/>
    </source>
</evidence>
<keyword evidence="5" id="KW-1185">Reference proteome</keyword>
<dbReference type="AlphaFoldDB" id="A0A0D8JBT2"/>
<evidence type="ECO:0000256" key="2">
    <source>
        <dbReference type="SAM" id="SignalP"/>
    </source>
</evidence>
<dbReference type="Gene3D" id="2.160.20.120">
    <property type="match status" value="1"/>
</dbReference>